<keyword evidence="2" id="KW-1185">Reference proteome</keyword>
<dbReference type="InterPro" id="IPR011009">
    <property type="entry name" value="Kinase-like_dom_sf"/>
</dbReference>
<dbReference type="InterPro" id="IPR018721">
    <property type="entry name" value="DUF2252"/>
</dbReference>
<dbReference type="Pfam" id="PF10009">
    <property type="entry name" value="DUF2252"/>
    <property type="match status" value="1"/>
</dbReference>
<dbReference type="Proteomes" id="UP000321250">
    <property type="component" value="Unassembled WGS sequence"/>
</dbReference>
<proteinExistence type="predicted"/>
<comment type="caution">
    <text evidence="1">The sequence shown here is derived from an EMBL/GenBank/DDBJ whole genome shotgun (WGS) entry which is preliminary data.</text>
</comment>
<dbReference type="EMBL" id="VOQR01000001">
    <property type="protein sequence ID" value="TXC73001.1"/>
    <property type="molecule type" value="Genomic_DNA"/>
</dbReference>
<dbReference type="PANTHER" id="PTHR39441">
    <property type="entry name" value="DUF2252 DOMAIN-CONTAINING PROTEIN"/>
    <property type="match status" value="1"/>
</dbReference>
<dbReference type="AlphaFoldDB" id="A0A5C6ULL3"/>
<name>A0A5C6ULL3_9SPHN</name>
<dbReference type="OrthoDB" id="1491115at2"/>
<evidence type="ECO:0000313" key="2">
    <source>
        <dbReference type="Proteomes" id="UP000321250"/>
    </source>
</evidence>
<organism evidence="1 2">
    <name type="scientific">Sphingomonas ginsenosidivorax</name>
    <dbReference type="NCBI Taxonomy" id="862135"/>
    <lineage>
        <taxon>Bacteria</taxon>
        <taxon>Pseudomonadati</taxon>
        <taxon>Pseudomonadota</taxon>
        <taxon>Alphaproteobacteria</taxon>
        <taxon>Sphingomonadales</taxon>
        <taxon>Sphingomonadaceae</taxon>
        <taxon>Sphingomonas</taxon>
    </lineage>
</organism>
<gene>
    <name evidence="1" type="ORF">FSB78_17055</name>
</gene>
<dbReference type="SUPFAM" id="SSF56112">
    <property type="entry name" value="Protein kinase-like (PK-like)"/>
    <property type="match status" value="1"/>
</dbReference>
<evidence type="ECO:0000313" key="1">
    <source>
        <dbReference type="EMBL" id="TXC73001.1"/>
    </source>
</evidence>
<accession>A0A5C6ULL3</accession>
<reference evidence="1 2" key="1">
    <citation type="journal article" date="2013" name="Antonie Van Leeuwenhoek">
        <title>Sphingomonas ginsenosidivorax sp. nov., with the ability to transform ginsenosides.</title>
        <authorList>
            <person name="Jin X.F."/>
            <person name="Kim J.K."/>
            <person name="Liu Q.M."/>
            <person name="Kang M.S."/>
            <person name="He D."/>
            <person name="Jin F.X."/>
            <person name="Kim S.C."/>
            <person name="Im W.T."/>
        </authorList>
    </citation>
    <scope>NUCLEOTIDE SEQUENCE [LARGE SCALE GENOMIC DNA]</scope>
    <source>
        <strain evidence="1 2">KHI67</strain>
    </source>
</reference>
<dbReference type="PANTHER" id="PTHR39441:SF1">
    <property type="entry name" value="DUF2252 DOMAIN-CONTAINING PROTEIN"/>
    <property type="match status" value="1"/>
</dbReference>
<protein>
    <submittedName>
        <fullName evidence="1">DUF2252 domain-containing protein</fullName>
    </submittedName>
</protein>
<sequence length="396" mass="43293">MPSPEQRADLLDHTRALKMARSAHAYVRGNTRKFYEWLADDTASKRIPVGPRVWICGDCHLGNMGPIVDRDGAVEVQIRDLDQAVIGNPAHDLIRLGLSLATAARGSDLPGITTARMVEEMVEGYGAALRDPGDDAGPEPDAVRSVRRRALGRRWRHLARERLDDIEPTIPLGAKFWPLEAQERDGVARLVEDRRVAELIVGLDGRSGARKVGLVDAAYWMKGCSSLGLMRVAAIAALREGKRTDHALIDVKQAVAPLAPAAKGAAMPDDPAERVVAAARALSPYLGGRMVAGRLLDHSVFVRELAPQDLKLEVEQFSRGQAVKAARYLSFVVGKAHARQMDDATRHDWARTLDSGRSHAIDAPSWLWDSIVALAGRHETGYLDHCRRFAAGKAVH</sequence>